<name>A0A4C1TEV7_EUMVA</name>
<dbReference type="Proteomes" id="UP000299102">
    <property type="component" value="Unassembled WGS sequence"/>
</dbReference>
<protein>
    <submittedName>
        <fullName evidence="2">Uncharacterized protein</fullName>
    </submittedName>
</protein>
<feature type="compositionally biased region" description="Low complexity" evidence="1">
    <location>
        <begin position="70"/>
        <end position="87"/>
    </location>
</feature>
<feature type="compositionally biased region" description="Gly residues" evidence="1">
    <location>
        <begin position="88"/>
        <end position="97"/>
    </location>
</feature>
<dbReference type="EMBL" id="BGZK01000055">
    <property type="protein sequence ID" value="GBP13073.1"/>
    <property type="molecule type" value="Genomic_DNA"/>
</dbReference>
<evidence type="ECO:0000313" key="2">
    <source>
        <dbReference type="EMBL" id="GBP13073.1"/>
    </source>
</evidence>
<keyword evidence="3" id="KW-1185">Reference proteome</keyword>
<gene>
    <name evidence="2" type="ORF">EVAR_93047_1</name>
</gene>
<feature type="region of interest" description="Disordered" evidence="1">
    <location>
        <begin position="65"/>
        <end position="97"/>
    </location>
</feature>
<accession>A0A4C1TEV7</accession>
<dbReference type="AlphaFoldDB" id="A0A4C1TEV7"/>
<evidence type="ECO:0000256" key="1">
    <source>
        <dbReference type="SAM" id="MobiDB-lite"/>
    </source>
</evidence>
<evidence type="ECO:0000313" key="3">
    <source>
        <dbReference type="Proteomes" id="UP000299102"/>
    </source>
</evidence>
<comment type="caution">
    <text evidence="2">The sequence shown here is derived from an EMBL/GenBank/DDBJ whole genome shotgun (WGS) entry which is preliminary data.</text>
</comment>
<reference evidence="2 3" key="1">
    <citation type="journal article" date="2019" name="Commun. Biol.">
        <title>The bagworm genome reveals a unique fibroin gene that provides high tensile strength.</title>
        <authorList>
            <person name="Kono N."/>
            <person name="Nakamura H."/>
            <person name="Ohtoshi R."/>
            <person name="Tomita M."/>
            <person name="Numata K."/>
            <person name="Arakawa K."/>
        </authorList>
    </citation>
    <scope>NUCLEOTIDE SEQUENCE [LARGE SCALE GENOMIC DNA]</scope>
</reference>
<sequence>MAGLQRPPSAPAHAPPHLSPKKDAFNNLLNKNITGTFLCVVCFWDIIKGDRLNVKGRHFKRNLAPEQQNVRRGSARAGVRRPATSAAAGGGVTANAV</sequence>
<organism evidence="2 3">
    <name type="scientific">Eumeta variegata</name>
    <name type="common">Bagworm moth</name>
    <name type="synonym">Eumeta japonica</name>
    <dbReference type="NCBI Taxonomy" id="151549"/>
    <lineage>
        <taxon>Eukaryota</taxon>
        <taxon>Metazoa</taxon>
        <taxon>Ecdysozoa</taxon>
        <taxon>Arthropoda</taxon>
        <taxon>Hexapoda</taxon>
        <taxon>Insecta</taxon>
        <taxon>Pterygota</taxon>
        <taxon>Neoptera</taxon>
        <taxon>Endopterygota</taxon>
        <taxon>Lepidoptera</taxon>
        <taxon>Glossata</taxon>
        <taxon>Ditrysia</taxon>
        <taxon>Tineoidea</taxon>
        <taxon>Psychidae</taxon>
        <taxon>Oiketicinae</taxon>
        <taxon>Eumeta</taxon>
    </lineage>
</organism>
<proteinExistence type="predicted"/>